<dbReference type="HOGENOM" id="CLU_1808306_0_0_1"/>
<reference evidence="2" key="3">
    <citation type="submission" date="2015-06" db="UniProtKB">
        <authorList>
            <consortium name="EnsemblMetazoa"/>
        </authorList>
    </citation>
    <scope>IDENTIFICATION</scope>
</reference>
<name>T1EUN4_HELRO</name>
<protein>
    <submittedName>
        <fullName evidence="1 2">Uncharacterized protein</fullName>
    </submittedName>
</protein>
<dbReference type="GeneID" id="20200284"/>
<accession>T1EUN4</accession>
<reference evidence="3" key="1">
    <citation type="submission" date="2012-12" db="EMBL/GenBank/DDBJ databases">
        <authorList>
            <person name="Hellsten U."/>
            <person name="Grimwood J."/>
            <person name="Chapman J.A."/>
            <person name="Shapiro H."/>
            <person name="Aerts A."/>
            <person name="Otillar R.P."/>
            <person name="Terry A.Y."/>
            <person name="Boore J.L."/>
            <person name="Simakov O."/>
            <person name="Marletaz F."/>
            <person name="Cho S.-J."/>
            <person name="Edsinger-Gonzales E."/>
            <person name="Havlak P."/>
            <person name="Kuo D.-H."/>
            <person name="Larsson T."/>
            <person name="Lv J."/>
            <person name="Arendt D."/>
            <person name="Savage R."/>
            <person name="Osoegawa K."/>
            <person name="de Jong P."/>
            <person name="Lindberg D.R."/>
            <person name="Seaver E.C."/>
            <person name="Weisblat D.A."/>
            <person name="Putnam N.H."/>
            <person name="Grigoriev I.V."/>
            <person name="Rokhsar D.S."/>
        </authorList>
    </citation>
    <scope>NUCLEOTIDE SEQUENCE</scope>
</reference>
<dbReference type="RefSeq" id="XP_009027284.1">
    <property type="nucleotide sequence ID" value="XM_009029036.1"/>
</dbReference>
<gene>
    <name evidence="2" type="primary">20200284</name>
    <name evidence="1" type="ORF">HELRODRAFT_163952</name>
</gene>
<dbReference type="Proteomes" id="UP000015101">
    <property type="component" value="Unassembled WGS sequence"/>
</dbReference>
<evidence type="ECO:0000313" key="3">
    <source>
        <dbReference type="Proteomes" id="UP000015101"/>
    </source>
</evidence>
<organism evidence="2 3">
    <name type="scientific">Helobdella robusta</name>
    <name type="common">Californian leech</name>
    <dbReference type="NCBI Taxonomy" id="6412"/>
    <lineage>
        <taxon>Eukaryota</taxon>
        <taxon>Metazoa</taxon>
        <taxon>Spiralia</taxon>
        <taxon>Lophotrochozoa</taxon>
        <taxon>Annelida</taxon>
        <taxon>Clitellata</taxon>
        <taxon>Hirudinea</taxon>
        <taxon>Rhynchobdellida</taxon>
        <taxon>Glossiphoniidae</taxon>
        <taxon>Helobdella</taxon>
    </lineage>
</organism>
<keyword evidence="3" id="KW-1185">Reference proteome</keyword>
<dbReference type="EnsemblMetazoa" id="HelroT163952">
    <property type="protein sequence ID" value="HelroP163952"/>
    <property type="gene ID" value="HelroG163952"/>
</dbReference>
<evidence type="ECO:0000313" key="1">
    <source>
        <dbReference type="EMBL" id="ESN94166.1"/>
    </source>
</evidence>
<sequence length="143" mass="16227">MSQYEDQNNMITIPNWGVIIHVDNHILVMNQNHFCEVQNLDSISSSESKAALTSQLETESLNLRTTLYVQYILQFGQCLCCSHALWTALLRLCDWFFHCRILWCDPFMRLGQGVAGIGFDVVLVVGDRSCVPLSVGIDPPLFF</sequence>
<dbReference type="InParanoid" id="T1EUN4"/>
<dbReference type="EMBL" id="KB097571">
    <property type="protein sequence ID" value="ESN94166.1"/>
    <property type="molecule type" value="Genomic_DNA"/>
</dbReference>
<dbReference type="AlphaFoldDB" id="T1EUN4"/>
<dbReference type="EMBL" id="AMQM01001501">
    <property type="status" value="NOT_ANNOTATED_CDS"/>
    <property type="molecule type" value="Genomic_DNA"/>
</dbReference>
<evidence type="ECO:0000313" key="2">
    <source>
        <dbReference type="EnsemblMetazoa" id="HelroP163952"/>
    </source>
</evidence>
<dbReference type="KEGG" id="hro:HELRODRAFT_163952"/>
<proteinExistence type="predicted"/>
<dbReference type="CTD" id="20200284"/>
<reference evidence="1 3" key="2">
    <citation type="journal article" date="2013" name="Nature">
        <title>Insights into bilaterian evolution from three spiralian genomes.</title>
        <authorList>
            <person name="Simakov O."/>
            <person name="Marletaz F."/>
            <person name="Cho S.J."/>
            <person name="Edsinger-Gonzales E."/>
            <person name="Havlak P."/>
            <person name="Hellsten U."/>
            <person name="Kuo D.H."/>
            <person name="Larsson T."/>
            <person name="Lv J."/>
            <person name="Arendt D."/>
            <person name="Savage R."/>
            <person name="Osoegawa K."/>
            <person name="de Jong P."/>
            <person name="Grimwood J."/>
            <person name="Chapman J.A."/>
            <person name="Shapiro H."/>
            <person name="Aerts A."/>
            <person name="Otillar R.P."/>
            <person name="Terry A.Y."/>
            <person name="Boore J.L."/>
            <person name="Grigoriev I.V."/>
            <person name="Lindberg D.R."/>
            <person name="Seaver E.C."/>
            <person name="Weisblat D.A."/>
            <person name="Putnam N.H."/>
            <person name="Rokhsar D.S."/>
        </authorList>
    </citation>
    <scope>NUCLEOTIDE SEQUENCE</scope>
</reference>